<organism evidence="8 9">
    <name type="scientific">Acidovorax benzenivorans</name>
    <dbReference type="NCBI Taxonomy" id="2987520"/>
    <lineage>
        <taxon>Bacteria</taxon>
        <taxon>Pseudomonadati</taxon>
        <taxon>Pseudomonadota</taxon>
        <taxon>Betaproteobacteria</taxon>
        <taxon>Burkholderiales</taxon>
        <taxon>Comamonadaceae</taxon>
        <taxon>Acidovorax</taxon>
    </lineage>
</organism>
<dbReference type="SUPFAM" id="SSF141072">
    <property type="entry name" value="CalX-like"/>
    <property type="match status" value="1"/>
</dbReference>
<feature type="signal peptide" evidence="5">
    <location>
        <begin position="1"/>
        <end position="30"/>
    </location>
</feature>
<protein>
    <recommendedName>
        <fullName evidence="10">Calx-beta domain-containing protein</fullName>
    </recommendedName>
</protein>
<evidence type="ECO:0000313" key="9">
    <source>
        <dbReference type="Proteomes" id="UP001148932"/>
    </source>
</evidence>
<feature type="domain" description="Calx-beta" evidence="6">
    <location>
        <begin position="440"/>
        <end position="525"/>
    </location>
</feature>
<dbReference type="Pfam" id="PF03160">
    <property type="entry name" value="Calx-beta"/>
    <property type="match status" value="1"/>
</dbReference>
<gene>
    <name evidence="8" type="ORF">OIN59_10515</name>
</gene>
<dbReference type="Pfam" id="PF07602">
    <property type="entry name" value="DUF1565"/>
    <property type="match status" value="1"/>
</dbReference>
<dbReference type="Gene3D" id="2.60.40.2030">
    <property type="match status" value="1"/>
</dbReference>
<evidence type="ECO:0000313" key="8">
    <source>
        <dbReference type="EMBL" id="MDD2177867.1"/>
    </source>
</evidence>
<dbReference type="Gene3D" id="2.160.20.10">
    <property type="entry name" value="Single-stranded right-handed beta-helix, Pectin lyase-like"/>
    <property type="match status" value="1"/>
</dbReference>
<keyword evidence="3" id="KW-0106">Calcium</keyword>
<dbReference type="Proteomes" id="UP001148932">
    <property type="component" value="Unassembled WGS sequence"/>
</dbReference>
<proteinExistence type="predicted"/>
<dbReference type="InterPro" id="IPR012334">
    <property type="entry name" value="Pectin_lyas_fold"/>
</dbReference>
<dbReference type="InterPro" id="IPR038081">
    <property type="entry name" value="CalX-like_sf"/>
</dbReference>
<sequence length="574" mass="58692">MPPHTDHSLRLRLAALLALAATLTSPAATAAPLTFPGCGATLQACVNAAANGDTVELATDSWINEAVTVTKSLTVQAAAGRRPGVRSLVAVASVADMRVEFAGLHGDTLLAGILAPGGASLDFTATRNQLETGANAAIEARHSTQPGTYGTLTAHITDNAIIHRRNGSGCSAPMRVLASYPGLISTTIARNRITAVNLTECALIELYATTGPFQVLAQHNTLRGTGGFNNGISLRSQGGAVTAALLNNVISGQKNFAGGPAAITLYAEADNAHIDAQVLHNTIAGNEVGLNAGARTDLGARLTGRLANNIFAHHTRHAFWLDNDQVPGFLDSHNLVFDAPPLPPSGGPRPYGPGTRTGDPQFGDPEPGDFSLLPGSDAIDYGSDTLADARVAQDLLGQPRRVRTVDMGAYEFQGTPLPQVRITNASAVEGPAGGTPQLRFTVTLSATPTAPVSLRWRTADGTANAPADYASGLGTLTWPAGDNSARTISISVQGDDDPEPGETLHLLLENLTGATAATAQAIGTIVSDDGAPGPADGAHSVPALGPEGLAACGALLGACGAIAARRRRKGQQGA</sequence>
<evidence type="ECO:0000256" key="2">
    <source>
        <dbReference type="ARBA" id="ARBA00022737"/>
    </source>
</evidence>
<evidence type="ECO:0008006" key="10">
    <source>
        <dbReference type="Google" id="ProtNLM"/>
    </source>
</evidence>
<dbReference type="InterPro" id="IPR003644">
    <property type="entry name" value="Calx_beta"/>
</dbReference>
<dbReference type="InterPro" id="IPR011050">
    <property type="entry name" value="Pectin_lyase_fold/virulence"/>
</dbReference>
<dbReference type="SUPFAM" id="SSF51126">
    <property type="entry name" value="Pectin lyase-like"/>
    <property type="match status" value="1"/>
</dbReference>
<keyword evidence="9" id="KW-1185">Reference proteome</keyword>
<dbReference type="NCBIfam" id="NF041518">
    <property type="entry name" value="choice_anch_Q"/>
    <property type="match status" value="1"/>
</dbReference>
<accession>A0ABT5RVZ2</accession>
<feature type="chain" id="PRO_5045997471" description="Calx-beta domain-containing protein" evidence="5">
    <location>
        <begin position="31"/>
        <end position="574"/>
    </location>
</feature>
<dbReference type="EMBL" id="JAPCKI010000005">
    <property type="protein sequence ID" value="MDD2177867.1"/>
    <property type="molecule type" value="Genomic_DNA"/>
</dbReference>
<dbReference type="RefSeq" id="WP_274109999.1">
    <property type="nucleotide sequence ID" value="NZ_JAPCKI010000005.1"/>
</dbReference>
<dbReference type="InterPro" id="IPR011459">
    <property type="entry name" value="DUF1565"/>
</dbReference>
<evidence type="ECO:0000256" key="3">
    <source>
        <dbReference type="ARBA" id="ARBA00022837"/>
    </source>
</evidence>
<feature type="domain" description="DUF1565" evidence="7">
    <location>
        <begin position="218"/>
        <end position="341"/>
    </location>
</feature>
<comment type="caution">
    <text evidence="8">The sequence shown here is derived from an EMBL/GenBank/DDBJ whole genome shotgun (WGS) entry which is preliminary data.</text>
</comment>
<evidence type="ECO:0000259" key="7">
    <source>
        <dbReference type="Pfam" id="PF07602"/>
    </source>
</evidence>
<evidence type="ECO:0000256" key="5">
    <source>
        <dbReference type="SAM" id="SignalP"/>
    </source>
</evidence>
<dbReference type="InterPro" id="IPR059226">
    <property type="entry name" value="Choice_anch_Q_dom"/>
</dbReference>
<evidence type="ECO:0000256" key="4">
    <source>
        <dbReference type="SAM" id="MobiDB-lite"/>
    </source>
</evidence>
<evidence type="ECO:0000259" key="6">
    <source>
        <dbReference type="Pfam" id="PF03160"/>
    </source>
</evidence>
<name>A0ABT5RVZ2_9BURK</name>
<evidence type="ECO:0000256" key="1">
    <source>
        <dbReference type="ARBA" id="ARBA00022729"/>
    </source>
</evidence>
<feature type="region of interest" description="Disordered" evidence="4">
    <location>
        <begin position="339"/>
        <end position="369"/>
    </location>
</feature>
<feature type="compositionally biased region" description="Pro residues" evidence="4">
    <location>
        <begin position="340"/>
        <end position="351"/>
    </location>
</feature>
<reference evidence="8" key="1">
    <citation type="submission" date="2022-10" db="EMBL/GenBank/DDBJ databases">
        <title>Description of microaerobic benzene degrading bacteria.</title>
        <authorList>
            <person name="Bedics A."/>
            <person name="Tancsics A."/>
            <person name="Banerjee S."/>
        </authorList>
    </citation>
    <scope>NUCLEOTIDE SEQUENCE</scope>
    <source>
        <strain evidence="8">D2M1</strain>
    </source>
</reference>
<keyword evidence="1 5" id="KW-0732">Signal</keyword>
<keyword evidence="2" id="KW-0677">Repeat</keyword>